<dbReference type="EMBL" id="CM056741">
    <property type="protein sequence ID" value="KAJ8682834.1"/>
    <property type="molecule type" value="Genomic_DNA"/>
</dbReference>
<keyword evidence="2" id="KW-1185">Reference proteome</keyword>
<evidence type="ECO:0000313" key="1">
    <source>
        <dbReference type="EMBL" id="KAJ8682834.1"/>
    </source>
</evidence>
<name>A0ACC2PJR6_9HYME</name>
<sequence length="146" mass="16771">MPDLLKNDPQVSRFFKGVLNEKPKQAQYDEVWDPDGVLKHLSTWGADESLNLEKLTLKVTTLLALATAQRIQTLSLMKLNNIKLTDKGYKIFVPDRIKTTNRMRYQPVLQIPFLDSQPDICPAKTSRAYIDRTYGPRTKNNCDSIF</sequence>
<gene>
    <name evidence="1" type="ORF">QAD02_018626</name>
</gene>
<dbReference type="Proteomes" id="UP001239111">
    <property type="component" value="Chromosome 1"/>
</dbReference>
<proteinExistence type="predicted"/>
<comment type="caution">
    <text evidence="1">The sequence shown here is derived from an EMBL/GenBank/DDBJ whole genome shotgun (WGS) entry which is preliminary data.</text>
</comment>
<accession>A0ACC2PJR6</accession>
<reference evidence="1" key="1">
    <citation type="submission" date="2023-04" db="EMBL/GenBank/DDBJ databases">
        <title>A chromosome-level genome assembly of the parasitoid wasp Eretmocerus hayati.</title>
        <authorList>
            <person name="Zhong Y."/>
            <person name="Liu S."/>
            <person name="Liu Y."/>
        </authorList>
    </citation>
    <scope>NUCLEOTIDE SEQUENCE</scope>
    <source>
        <strain evidence="1">ZJU_SS_LIU_2023</strain>
    </source>
</reference>
<organism evidence="1 2">
    <name type="scientific">Eretmocerus hayati</name>
    <dbReference type="NCBI Taxonomy" id="131215"/>
    <lineage>
        <taxon>Eukaryota</taxon>
        <taxon>Metazoa</taxon>
        <taxon>Ecdysozoa</taxon>
        <taxon>Arthropoda</taxon>
        <taxon>Hexapoda</taxon>
        <taxon>Insecta</taxon>
        <taxon>Pterygota</taxon>
        <taxon>Neoptera</taxon>
        <taxon>Endopterygota</taxon>
        <taxon>Hymenoptera</taxon>
        <taxon>Apocrita</taxon>
        <taxon>Proctotrupomorpha</taxon>
        <taxon>Chalcidoidea</taxon>
        <taxon>Aphelinidae</taxon>
        <taxon>Aphelininae</taxon>
        <taxon>Eretmocerus</taxon>
    </lineage>
</organism>
<evidence type="ECO:0000313" key="2">
    <source>
        <dbReference type="Proteomes" id="UP001239111"/>
    </source>
</evidence>
<protein>
    <submittedName>
        <fullName evidence="1">Uncharacterized protein</fullName>
    </submittedName>
</protein>